<dbReference type="Pfam" id="PF03466">
    <property type="entry name" value="LysR_substrate"/>
    <property type="match status" value="1"/>
</dbReference>
<keyword evidence="2" id="KW-0805">Transcription regulation</keyword>
<keyword evidence="3" id="KW-0238">DNA-binding</keyword>
<dbReference type="Gene3D" id="1.10.10.10">
    <property type="entry name" value="Winged helix-like DNA-binding domain superfamily/Winged helix DNA-binding domain"/>
    <property type="match status" value="1"/>
</dbReference>
<dbReference type="OrthoDB" id="9813056at2"/>
<dbReference type="InterPro" id="IPR000847">
    <property type="entry name" value="LysR_HTH_N"/>
</dbReference>
<dbReference type="SUPFAM" id="SSF53850">
    <property type="entry name" value="Periplasmic binding protein-like II"/>
    <property type="match status" value="1"/>
</dbReference>
<dbReference type="InterPro" id="IPR058163">
    <property type="entry name" value="LysR-type_TF_proteobact-type"/>
</dbReference>
<dbReference type="RefSeq" id="WP_093963993.1">
    <property type="nucleotide sequence ID" value="NZ_FXYG01000003.1"/>
</dbReference>
<dbReference type="Gene3D" id="3.40.190.10">
    <property type="entry name" value="Periplasmic binding protein-like II"/>
    <property type="match status" value="2"/>
</dbReference>
<accession>A0A238KPK6</accession>
<reference evidence="7" key="1">
    <citation type="submission" date="2017-05" db="EMBL/GenBank/DDBJ databases">
        <authorList>
            <person name="Rodrigo-Torres L."/>
            <person name="Arahal R. D."/>
            <person name="Lucena T."/>
        </authorList>
    </citation>
    <scope>NUCLEOTIDE SEQUENCE [LARGE SCALE GENOMIC DNA]</scope>
    <source>
        <strain evidence="7">CECT 8715</strain>
    </source>
</reference>
<dbReference type="PANTHER" id="PTHR30537:SF79">
    <property type="entry name" value="TRANSCRIPTIONAL REGULATOR-RELATED"/>
    <property type="match status" value="1"/>
</dbReference>
<evidence type="ECO:0000313" key="7">
    <source>
        <dbReference type="Proteomes" id="UP000202485"/>
    </source>
</evidence>
<evidence type="ECO:0000313" key="6">
    <source>
        <dbReference type="EMBL" id="SMX44580.1"/>
    </source>
</evidence>
<dbReference type="InterPro" id="IPR036388">
    <property type="entry name" value="WH-like_DNA-bd_sf"/>
</dbReference>
<evidence type="ECO:0000256" key="1">
    <source>
        <dbReference type="ARBA" id="ARBA00009437"/>
    </source>
</evidence>
<dbReference type="EMBL" id="FXYG01000003">
    <property type="protein sequence ID" value="SMX44580.1"/>
    <property type="molecule type" value="Genomic_DNA"/>
</dbReference>
<organism evidence="6 7">
    <name type="scientific">Ruegeria arenilitoris</name>
    <dbReference type="NCBI Taxonomy" id="1173585"/>
    <lineage>
        <taxon>Bacteria</taxon>
        <taxon>Pseudomonadati</taxon>
        <taxon>Pseudomonadota</taxon>
        <taxon>Alphaproteobacteria</taxon>
        <taxon>Rhodobacterales</taxon>
        <taxon>Roseobacteraceae</taxon>
        <taxon>Ruegeria</taxon>
    </lineage>
</organism>
<protein>
    <submittedName>
        <fullName evidence="6">Glycine cleavage system transcriptional activator</fullName>
    </submittedName>
</protein>
<dbReference type="FunFam" id="1.10.10.10:FF:000001">
    <property type="entry name" value="LysR family transcriptional regulator"/>
    <property type="match status" value="1"/>
</dbReference>
<evidence type="ECO:0000256" key="3">
    <source>
        <dbReference type="ARBA" id="ARBA00023125"/>
    </source>
</evidence>
<proteinExistence type="inferred from homology"/>
<dbReference type="SUPFAM" id="SSF46785">
    <property type="entry name" value="Winged helix' DNA-binding domain"/>
    <property type="match status" value="1"/>
</dbReference>
<dbReference type="GO" id="GO:0006351">
    <property type="term" value="P:DNA-templated transcription"/>
    <property type="evidence" value="ECO:0007669"/>
    <property type="project" value="TreeGrafter"/>
</dbReference>
<dbReference type="GO" id="GO:0003700">
    <property type="term" value="F:DNA-binding transcription factor activity"/>
    <property type="evidence" value="ECO:0007669"/>
    <property type="project" value="InterPro"/>
</dbReference>
<dbReference type="PRINTS" id="PR00039">
    <property type="entry name" value="HTHLYSR"/>
</dbReference>
<sequence>MSRSLRHLNSLRAFEAAARHSSFAKAASELNVSHSVVSQHVKNLEEWFGADLFTRHGNRVELTATGRALMPQVASGLQTLTDACEGILRKSQSGAVVVSAEPALASLWLRKQITEFCALYPRIEVDLRPAWTPERLGDGQADMIIHFATRMPASGVEKADLFPIDGYPAATPQLRDRIVGARGTIDWSAAALVHDNGRETWQKWFAAFEPESDAWRTGRVYSDLSLAIDAAVDGEGVILADDILCKQEMASNRLVRLDERVVRCVWYQVALPRNAARKPAAETLRNWLLDRTSEFRDR</sequence>
<evidence type="ECO:0000259" key="5">
    <source>
        <dbReference type="PROSITE" id="PS50931"/>
    </source>
</evidence>
<dbReference type="InterPro" id="IPR036390">
    <property type="entry name" value="WH_DNA-bd_sf"/>
</dbReference>
<keyword evidence="4" id="KW-0804">Transcription</keyword>
<comment type="similarity">
    <text evidence="1">Belongs to the LysR transcriptional regulatory family.</text>
</comment>
<evidence type="ECO:0000256" key="4">
    <source>
        <dbReference type="ARBA" id="ARBA00023163"/>
    </source>
</evidence>
<dbReference type="Proteomes" id="UP000202485">
    <property type="component" value="Unassembled WGS sequence"/>
</dbReference>
<dbReference type="AlphaFoldDB" id="A0A238KPK6"/>
<dbReference type="Pfam" id="PF00126">
    <property type="entry name" value="HTH_1"/>
    <property type="match status" value="1"/>
</dbReference>
<name>A0A238KPK6_9RHOB</name>
<dbReference type="PANTHER" id="PTHR30537">
    <property type="entry name" value="HTH-TYPE TRANSCRIPTIONAL REGULATOR"/>
    <property type="match status" value="1"/>
</dbReference>
<evidence type="ECO:0000256" key="2">
    <source>
        <dbReference type="ARBA" id="ARBA00023015"/>
    </source>
</evidence>
<keyword evidence="7" id="KW-1185">Reference proteome</keyword>
<dbReference type="InterPro" id="IPR005119">
    <property type="entry name" value="LysR_subst-bd"/>
</dbReference>
<feature type="domain" description="HTH lysR-type" evidence="5">
    <location>
        <begin position="8"/>
        <end position="63"/>
    </location>
</feature>
<gene>
    <name evidence="6" type="primary">gcvA_9</name>
    <name evidence="6" type="ORF">RUA8715_02480</name>
</gene>
<dbReference type="PROSITE" id="PS50931">
    <property type="entry name" value="HTH_LYSR"/>
    <property type="match status" value="1"/>
</dbReference>
<dbReference type="GO" id="GO:0043565">
    <property type="term" value="F:sequence-specific DNA binding"/>
    <property type="evidence" value="ECO:0007669"/>
    <property type="project" value="TreeGrafter"/>
</dbReference>